<accession>A0A9W6L072</accession>
<dbReference type="SUPFAM" id="SSF51905">
    <property type="entry name" value="FAD/NAD(P)-binding domain"/>
    <property type="match status" value="1"/>
</dbReference>
<dbReference type="InterPro" id="IPR051209">
    <property type="entry name" value="FAD-bind_Monooxygenase_sf"/>
</dbReference>
<keyword evidence="1" id="KW-0503">Monooxygenase</keyword>
<evidence type="ECO:0000313" key="2">
    <source>
        <dbReference type="Proteomes" id="UP001143463"/>
    </source>
</evidence>
<dbReference type="PANTHER" id="PTHR42877:SF4">
    <property type="entry name" value="FAD_NAD(P)-BINDING DOMAIN-CONTAINING PROTEIN-RELATED"/>
    <property type="match status" value="1"/>
</dbReference>
<dbReference type="AlphaFoldDB" id="A0A9W6L072"/>
<keyword evidence="1" id="KW-0560">Oxidoreductase</keyword>
<dbReference type="EMBL" id="BSFQ01000008">
    <property type="protein sequence ID" value="GLL11236.1"/>
    <property type="molecule type" value="Genomic_DNA"/>
</dbReference>
<keyword evidence="2" id="KW-1185">Reference proteome</keyword>
<dbReference type="GO" id="GO:0004497">
    <property type="term" value="F:monooxygenase activity"/>
    <property type="evidence" value="ECO:0007669"/>
    <property type="project" value="UniProtKB-KW"/>
</dbReference>
<reference evidence="1" key="1">
    <citation type="journal article" date="2014" name="Int. J. Syst. Evol. Microbiol.">
        <title>Complete genome sequence of Corynebacterium casei LMG S-19264T (=DSM 44701T), isolated from a smear-ripened cheese.</title>
        <authorList>
            <consortium name="US DOE Joint Genome Institute (JGI-PGF)"/>
            <person name="Walter F."/>
            <person name="Albersmeier A."/>
            <person name="Kalinowski J."/>
            <person name="Ruckert C."/>
        </authorList>
    </citation>
    <scope>NUCLEOTIDE SEQUENCE</scope>
    <source>
        <strain evidence="1">VKM Ac-1069</strain>
    </source>
</reference>
<dbReference type="Gene3D" id="3.50.50.60">
    <property type="entry name" value="FAD/NAD(P)-binding domain"/>
    <property type="match status" value="2"/>
</dbReference>
<sequence length="485" mass="54277">MTQRVEVAVLGAGLGGLGMAERLLQSGEESFVLLEKAGDWGGTWRDNTYPGASCDVQSHLYWFSFDEQPDWSRVFAFQPEIKAHIDRLVNRLGLAPRIRLNTEVTAAHWDEAEGVWRIAVSEGEDVVARALVTAWGQLNRPTFRDIAGRETFRGESWHSARWNHDVDLRGKRVACIGNGASAAQLIPEVAEVAGELLVFQRTPNYVVPREDRPYDPEERARYRQREFLQESRDGFYWEHEGWMGAMKQGTDVAAEFTAAARAHLEAQVPDEELRAKLWPDYPIGCKRIIIADTFYPALVRDNVQLVTEKLEGVEPEGVRTADGVLHEVDVIVYATGFETLSFNCALDVRGRDGLQLAEAWRDGPQAYLGITVTGFPNLFMLYGPNTNLGHNSIIAMLECQFEYVLQGLAVGKEKGAALAVRAEAQDAYNAELQRELRDSSFAGSCNSWYKTADGRITNNWKGSVEDYRAATRELDVADYDLVPTP</sequence>
<dbReference type="Proteomes" id="UP001143463">
    <property type="component" value="Unassembled WGS sequence"/>
</dbReference>
<evidence type="ECO:0000313" key="1">
    <source>
        <dbReference type="EMBL" id="GLL11236.1"/>
    </source>
</evidence>
<organism evidence="1 2">
    <name type="scientific">Pseudonocardia halophobica</name>
    <dbReference type="NCBI Taxonomy" id="29401"/>
    <lineage>
        <taxon>Bacteria</taxon>
        <taxon>Bacillati</taxon>
        <taxon>Actinomycetota</taxon>
        <taxon>Actinomycetes</taxon>
        <taxon>Pseudonocardiales</taxon>
        <taxon>Pseudonocardiaceae</taxon>
        <taxon>Pseudonocardia</taxon>
    </lineage>
</organism>
<gene>
    <name evidence="1" type="primary">hapE</name>
    <name evidence="1" type="ORF">GCM10017577_23770</name>
</gene>
<comment type="caution">
    <text evidence="1">The sequence shown here is derived from an EMBL/GenBank/DDBJ whole genome shotgun (WGS) entry which is preliminary data.</text>
</comment>
<dbReference type="InterPro" id="IPR036188">
    <property type="entry name" value="FAD/NAD-bd_sf"/>
</dbReference>
<dbReference type="PANTHER" id="PTHR42877">
    <property type="entry name" value="L-ORNITHINE N(5)-MONOOXYGENASE-RELATED"/>
    <property type="match status" value="1"/>
</dbReference>
<protein>
    <submittedName>
        <fullName evidence="1">4-hydroxyacetophenone monooxygenase</fullName>
    </submittedName>
</protein>
<dbReference type="Pfam" id="PF13450">
    <property type="entry name" value="NAD_binding_8"/>
    <property type="match status" value="1"/>
</dbReference>
<dbReference type="RefSeq" id="WP_037046026.1">
    <property type="nucleotide sequence ID" value="NZ_BAAAUZ010000042.1"/>
</dbReference>
<reference evidence="1" key="2">
    <citation type="submission" date="2023-01" db="EMBL/GenBank/DDBJ databases">
        <authorList>
            <person name="Sun Q."/>
            <person name="Evtushenko L."/>
        </authorList>
    </citation>
    <scope>NUCLEOTIDE SEQUENCE</scope>
    <source>
        <strain evidence="1">VKM Ac-1069</strain>
    </source>
</reference>
<proteinExistence type="predicted"/>
<name>A0A9W6L072_9PSEU</name>